<name>A0ABS8YN33_9BACL</name>
<evidence type="ECO:0000313" key="2">
    <source>
        <dbReference type="EMBL" id="MCE5172015.1"/>
    </source>
</evidence>
<reference evidence="2 3" key="1">
    <citation type="submission" date="2021-11" db="EMBL/GenBank/DDBJ databases">
        <title>Draft genome sequence of Paenibacillus profundus YoMME, a new Gram-positive bacteria with exoelectrogenic properties.</title>
        <authorList>
            <person name="Hubenova Y."/>
            <person name="Hubenova E."/>
            <person name="Manasiev Y."/>
            <person name="Peykov S."/>
            <person name="Mitov M."/>
        </authorList>
    </citation>
    <scope>NUCLEOTIDE SEQUENCE [LARGE SCALE GENOMIC DNA]</scope>
    <source>
        <strain evidence="2 3">YoMME</strain>
    </source>
</reference>
<dbReference type="PANTHER" id="PTHR30041">
    <property type="entry name" value="ARSENATE REDUCTASE"/>
    <property type="match status" value="1"/>
</dbReference>
<dbReference type="CDD" id="cd03036">
    <property type="entry name" value="ArsC_like"/>
    <property type="match status" value="1"/>
</dbReference>
<dbReference type="RefSeq" id="WP_233698318.1">
    <property type="nucleotide sequence ID" value="NZ_JAJNBZ010000023.1"/>
</dbReference>
<dbReference type="NCBIfam" id="TIGR01617">
    <property type="entry name" value="arsC_related"/>
    <property type="match status" value="1"/>
</dbReference>
<gene>
    <name evidence="2" type="ORF">LQV63_22285</name>
</gene>
<dbReference type="InterPro" id="IPR006660">
    <property type="entry name" value="Arsenate_reductase-like"/>
</dbReference>
<dbReference type="Gene3D" id="3.40.30.10">
    <property type="entry name" value="Glutaredoxin"/>
    <property type="match status" value="1"/>
</dbReference>
<evidence type="ECO:0000313" key="3">
    <source>
        <dbReference type="Proteomes" id="UP001199916"/>
    </source>
</evidence>
<dbReference type="PROSITE" id="PS51353">
    <property type="entry name" value="ARSC"/>
    <property type="match status" value="1"/>
</dbReference>
<organism evidence="2 3">
    <name type="scientific">Paenibacillus profundus</name>
    <dbReference type="NCBI Taxonomy" id="1173085"/>
    <lineage>
        <taxon>Bacteria</taxon>
        <taxon>Bacillati</taxon>
        <taxon>Bacillota</taxon>
        <taxon>Bacilli</taxon>
        <taxon>Bacillales</taxon>
        <taxon>Paenibacillaceae</taxon>
        <taxon>Paenibacillus</taxon>
    </lineage>
</organism>
<keyword evidence="3" id="KW-1185">Reference proteome</keyword>
<evidence type="ECO:0000256" key="1">
    <source>
        <dbReference type="PROSITE-ProRule" id="PRU01282"/>
    </source>
</evidence>
<dbReference type="EMBL" id="JAJNBZ010000023">
    <property type="protein sequence ID" value="MCE5172015.1"/>
    <property type="molecule type" value="Genomic_DNA"/>
</dbReference>
<accession>A0ABS8YN33</accession>
<dbReference type="InterPro" id="IPR036249">
    <property type="entry name" value="Thioredoxin-like_sf"/>
</dbReference>
<dbReference type="PANTHER" id="PTHR30041:SF8">
    <property type="entry name" value="PROTEIN YFFB"/>
    <property type="match status" value="1"/>
</dbReference>
<dbReference type="Pfam" id="PF03960">
    <property type="entry name" value="ArsC"/>
    <property type="match status" value="1"/>
</dbReference>
<proteinExistence type="inferred from homology"/>
<dbReference type="SUPFAM" id="SSF52833">
    <property type="entry name" value="Thioredoxin-like"/>
    <property type="match status" value="1"/>
</dbReference>
<dbReference type="Proteomes" id="UP001199916">
    <property type="component" value="Unassembled WGS sequence"/>
</dbReference>
<protein>
    <submittedName>
        <fullName evidence="2">Arsenate reductase family protein</fullName>
    </submittedName>
</protein>
<comment type="caution">
    <text evidence="2">The sequence shown here is derived from an EMBL/GenBank/DDBJ whole genome shotgun (WGS) entry which is preliminary data.</text>
</comment>
<comment type="similarity">
    <text evidence="1">Belongs to the ArsC family.</text>
</comment>
<dbReference type="InterPro" id="IPR006504">
    <property type="entry name" value="Tscrpt_reg_Spx/MgsR"/>
</dbReference>
<sequence>MKLTIYEYSKCSTCRKAVKWLQAQGIETELIPLIEQPPTAAELKKLVEMSGLELKKWFNTSGEVYKSMQLKDKLPQMSEDEQLELLSSNGKLIKRPIVTDGKRATVGFREEMFENTWTIASKH</sequence>